<dbReference type="InterPro" id="IPR009057">
    <property type="entry name" value="Homeodomain-like_sf"/>
</dbReference>
<dbReference type="PROSITE" id="PS50090">
    <property type="entry name" value="MYB_LIKE"/>
    <property type="match status" value="1"/>
</dbReference>
<comment type="caution">
    <text evidence="2">The sequence shown here is derived from an EMBL/GenBank/DDBJ whole genome shotgun (WGS) entry which is preliminary data.</text>
</comment>
<evidence type="ECO:0000313" key="3">
    <source>
        <dbReference type="Proteomes" id="UP001642409"/>
    </source>
</evidence>
<sequence length="209" mass="25418">MKQKEYLRWTIKENQKLLDLVTQQKNQNKLVDWKEIHNQFPNHTKQQLKSQYRNIQQVKPKLYHTWTEVDETILYLCVLNYGQDWSQISQSYFPNVSVESLRSKYNKYCKQRVFIHEVFQMLNTDDNSIISVSNQLLLDAKRHLDMFDNRIRLLRGIPLENPDDYDKYMGLNRLDLLEQKNAIILSEQYDILKLQKNMYTELRRRNLMK</sequence>
<gene>
    <name evidence="2" type="ORF">HINF_LOCUS11757</name>
</gene>
<dbReference type="Pfam" id="PF13921">
    <property type="entry name" value="Myb_DNA-bind_6"/>
    <property type="match status" value="1"/>
</dbReference>
<proteinExistence type="predicted"/>
<dbReference type="SMART" id="SM00717">
    <property type="entry name" value="SANT"/>
    <property type="match status" value="2"/>
</dbReference>
<organism evidence="2 3">
    <name type="scientific">Hexamita inflata</name>
    <dbReference type="NCBI Taxonomy" id="28002"/>
    <lineage>
        <taxon>Eukaryota</taxon>
        <taxon>Metamonada</taxon>
        <taxon>Diplomonadida</taxon>
        <taxon>Hexamitidae</taxon>
        <taxon>Hexamitinae</taxon>
        <taxon>Hexamita</taxon>
    </lineage>
</organism>
<keyword evidence="3" id="KW-1185">Reference proteome</keyword>
<feature type="domain" description="Myb-like" evidence="1">
    <location>
        <begin position="8"/>
        <end position="56"/>
    </location>
</feature>
<dbReference type="InterPro" id="IPR001005">
    <property type="entry name" value="SANT/Myb"/>
</dbReference>
<name>A0ABP1HEY7_9EUKA</name>
<reference evidence="2 3" key="1">
    <citation type="submission" date="2024-07" db="EMBL/GenBank/DDBJ databases">
        <authorList>
            <person name="Akdeniz Z."/>
        </authorList>
    </citation>
    <scope>NUCLEOTIDE SEQUENCE [LARGE SCALE GENOMIC DNA]</scope>
</reference>
<evidence type="ECO:0000313" key="2">
    <source>
        <dbReference type="EMBL" id="CAL5990925.1"/>
    </source>
</evidence>
<dbReference type="SUPFAM" id="SSF46689">
    <property type="entry name" value="Homeodomain-like"/>
    <property type="match status" value="2"/>
</dbReference>
<dbReference type="Proteomes" id="UP001642409">
    <property type="component" value="Unassembled WGS sequence"/>
</dbReference>
<dbReference type="Gene3D" id="1.10.10.60">
    <property type="entry name" value="Homeodomain-like"/>
    <property type="match status" value="2"/>
</dbReference>
<dbReference type="Pfam" id="PF00249">
    <property type="entry name" value="Myb_DNA-binding"/>
    <property type="match status" value="1"/>
</dbReference>
<accession>A0ABP1HEY7</accession>
<evidence type="ECO:0000259" key="1">
    <source>
        <dbReference type="PROSITE" id="PS50090"/>
    </source>
</evidence>
<protein>
    <recommendedName>
        <fullName evidence="1">Myb-like domain-containing protein</fullName>
    </recommendedName>
</protein>
<dbReference type="CDD" id="cd00167">
    <property type="entry name" value="SANT"/>
    <property type="match status" value="1"/>
</dbReference>
<dbReference type="EMBL" id="CAXDID020000026">
    <property type="protein sequence ID" value="CAL5990925.1"/>
    <property type="molecule type" value="Genomic_DNA"/>
</dbReference>